<organism evidence="1 2">
    <name type="scientific">Enterobacter agglomerans</name>
    <name type="common">Erwinia herbicola</name>
    <name type="synonym">Pantoea agglomerans</name>
    <dbReference type="NCBI Taxonomy" id="549"/>
    <lineage>
        <taxon>Bacteria</taxon>
        <taxon>Pseudomonadati</taxon>
        <taxon>Pseudomonadota</taxon>
        <taxon>Gammaproteobacteria</taxon>
        <taxon>Enterobacterales</taxon>
        <taxon>Erwiniaceae</taxon>
        <taxon>Pantoea</taxon>
        <taxon>Pantoea agglomerans group</taxon>
    </lineage>
</organism>
<gene>
    <name evidence="1" type="ORF">C7430_1276</name>
</gene>
<name>A0ABD6XMZ3_ENTAG</name>
<dbReference type="AlphaFoldDB" id="A0ABD6XMZ3"/>
<comment type="caution">
    <text evidence="1">The sequence shown here is derived from an EMBL/GenBank/DDBJ whole genome shotgun (WGS) entry which is preliminary data.</text>
</comment>
<proteinExistence type="predicted"/>
<dbReference type="Proteomes" id="UP000245996">
    <property type="component" value="Unassembled WGS sequence"/>
</dbReference>
<sequence length="149" mass="17379">MDTSLRITKYHNYDAEGNLVSARDEWTSYFDIGVKVSVDDYILVENEYVNFVLSLCDLLSVEKFTLSELEVFDDKGSVEYPEVVDITVLPLLVRDVLREKIWCKLVADEMEVHFGYDFYMYVICPLSLDFIKSKISTHLNIESFKSPYM</sequence>
<accession>A0ABD6XMZ3</accession>
<protein>
    <submittedName>
        <fullName evidence="1">Uncharacterized protein</fullName>
    </submittedName>
</protein>
<dbReference type="EMBL" id="QGHE01000027">
    <property type="protein sequence ID" value="PWJ72389.1"/>
    <property type="molecule type" value="Genomic_DNA"/>
</dbReference>
<evidence type="ECO:0000313" key="2">
    <source>
        <dbReference type="Proteomes" id="UP000245996"/>
    </source>
</evidence>
<reference evidence="1 2" key="1">
    <citation type="submission" date="2018-05" db="EMBL/GenBank/DDBJ databases">
        <title>Genomic Encyclopedia of Type Strains, Phase IV (KMG-V): Genome sequencing to study the core and pangenomes of soil and plant-associated prokaryotes.</title>
        <authorList>
            <person name="Whitman W."/>
        </authorList>
    </citation>
    <scope>NUCLEOTIDE SEQUENCE [LARGE SCALE GENOMIC DNA]</scope>
    <source>
        <strain evidence="1 2">PNG 92-11</strain>
    </source>
</reference>
<dbReference type="RefSeq" id="WP_109654406.1">
    <property type="nucleotide sequence ID" value="NZ_CP134724.1"/>
</dbReference>
<evidence type="ECO:0000313" key="1">
    <source>
        <dbReference type="EMBL" id="PWJ72389.1"/>
    </source>
</evidence>